<dbReference type="EMBL" id="UINC01004778">
    <property type="protein sequence ID" value="SVA16783.1"/>
    <property type="molecule type" value="Genomic_DNA"/>
</dbReference>
<sequence length="77" mass="8546">MIKKISLIFMLILLPTQAWSFSCPSLMAKIDKAITSSEIDPERLEVINFLRNKGEAFHSSGDHKASEVTLNAAVDLL</sequence>
<dbReference type="AlphaFoldDB" id="A0A381TRU5"/>
<accession>A0A381TRU5</accession>
<organism evidence="1">
    <name type="scientific">marine metagenome</name>
    <dbReference type="NCBI Taxonomy" id="408172"/>
    <lineage>
        <taxon>unclassified sequences</taxon>
        <taxon>metagenomes</taxon>
        <taxon>ecological metagenomes</taxon>
    </lineage>
</organism>
<proteinExistence type="predicted"/>
<protein>
    <submittedName>
        <fullName evidence="1">Uncharacterized protein</fullName>
    </submittedName>
</protein>
<reference evidence="1" key="1">
    <citation type="submission" date="2018-05" db="EMBL/GenBank/DDBJ databases">
        <authorList>
            <person name="Lanie J.A."/>
            <person name="Ng W.-L."/>
            <person name="Kazmierczak K.M."/>
            <person name="Andrzejewski T.M."/>
            <person name="Davidsen T.M."/>
            <person name="Wayne K.J."/>
            <person name="Tettelin H."/>
            <person name="Glass J.I."/>
            <person name="Rusch D."/>
            <person name="Podicherti R."/>
            <person name="Tsui H.-C.T."/>
            <person name="Winkler M.E."/>
        </authorList>
    </citation>
    <scope>NUCLEOTIDE SEQUENCE</scope>
</reference>
<name>A0A381TRU5_9ZZZZ</name>
<dbReference type="PROSITE" id="PS51257">
    <property type="entry name" value="PROKAR_LIPOPROTEIN"/>
    <property type="match status" value="1"/>
</dbReference>
<evidence type="ECO:0000313" key="1">
    <source>
        <dbReference type="EMBL" id="SVA16783.1"/>
    </source>
</evidence>
<gene>
    <name evidence="1" type="ORF">METZ01_LOCUS69637</name>
</gene>